<dbReference type="GO" id="GO:0022857">
    <property type="term" value="F:transmembrane transporter activity"/>
    <property type="evidence" value="ECO:0007669"/>
    <property type="project" value="InterPro"/>
</dbReference>
<dbReference type="InterPro" id="IPR050367">
    <property type="entry name" value="APC_superfamily"/>
</dbReference>
<dbReference type="Gene3D" id="1.20.1740.10">
    <property type="entry name" value="Amino acid/polyamine transporter I"/>
    <property type="match status" value="1"/>
</dbReference>
<sequence length="414" mass="42573">MAALTIIARHPPQSLARSLTLTHAVLYGLGVTIGAGIYVLVGVAAGRSGMHAPLAFIGAALVMSFSAGTFAELGTRMPVSASEAAYVEQAFDRRWLSLGVGLLVVVTAIISAATISVGSAGYLGVFVDLPAPWIISLVVVGMGLVACLATRQSVTLAGIMTLIEVGGLVLIIAAGLGAGSDVVTRLSEILPASGDIAVWVGLSGTTLIAVFAFIGFEHLVNVAEEVKYPSRTLPRALFATLGLTAVIYALVVWIAIVAVPPEELSRSPAPLALVFEQLTGMPLVTMSMIAVVATLNGVIVHMIMIARVLYGLASQGNLPFALTRLNPTTGTPVLATAIGVGAILMLALAVPLAGLADLTARCTLAIFAIVNLALIRIKSRESEPPPGVFVCPGWVPFAGLVSSITLLMLDRVAG</sequence>
<evidence type="ECO:0000313" key="7">
    <source>
        <dbReference type="EMBL" id="EHK55560.1"/>
    </source>
</evidence>
<dbReference type="PANTHER" id="PTHR42770">
    <property type="entry name" value="AMINO ACID TRANSPORTER-RELATED"/>
    <property type="match status" value="1"/>
</dbReference>
<reference evidence="7 8" key="1">
    <citation type="journal article" date="2012" name="J. Bacteriol.">
        <title>Draft Genome Sequence of Mesorhizobium alhagi CCNWXJ12-2T, a Novel Salt-Resistant Species Isolated from the Desert of Northwestern China.</title>
        <authorList>
            <person name="Zhou M."/>
            <person name="Chen W."/>
            <person name="Chen H."/>
            <person name="Wei G."/>
        </authorList>
    </citation>
    <scope>NUCLEOTIDE SEQUENCE [LARGE SCALE GENOMIC DNA]</scope>
    <source>
        <strain evidence="7 8">CCNWXJ12-2</strain>
    </source>
</reference>
<feature type="transmembrane region" description="Helical" evidence="6">
    <location>
        <begin position="196"/>
        <end position="216"/>
    </location>
</feature>
<feature type="transmembrane region" description="Helical" evidence="6">
    <location>
        <begin position="52"/>
        <end position="74"/>
    </location>
</feature>
<feature type="transmembrane region" description="Helical" evidence="6">
    <location>
        <begin position="358"/>
        <end position="375"/>
    </location>
</feature>
<dbReference type="GO" id="GO:0005886">
    <property type="term" value="C:plasma membrane"/>
    <property type="evidence" value="ECO:0007669"/>
    <property type="project" value="UniProtKB-SubCell"/>
</dbReference>
<dbReference type="PIRSF" id="PIRSF006060">
    <property type="entry name" value="AA_transporter"/>
    <property type="match status" value="1"/>
</dbReference>
<gene>
    <name evidence="7" type="ORF">MAXJ12_19358</name>
</gene>
<keyword evidence="5 6" id="KW-0472">Membrane</keyword>
<comment type="subcellular location">
    <subcellularLocation>
        <location evidence="1">Cell membrane</location>
        <topology evidence="1">Multi-pass membrane protein</topology>
    </subcellularLocation>
</comment>
<dbReference type="OrthoDB" id="7065842at2"/>
<dbReference type="Pfam" id="PF13520">
    <property type="entry name" value="AA_permease_2"/>
    <property type="match status" value="1"/>
</dbReference>
<dbReference type="PATRIC" id="fig|1107882.3.peg.3777"/>
<evidence type="ECO:0000256" key="2">
    <source>
        <dbReference type="ARBA" id="ARBA00022475"/>
    </source>
</evidence>
<feature type="transmembrane region" description="Helical" evidence="6">
    <location>
        <begin position="156"/>
        <end position="176"/>
    </location>
</feature>
<dbReference type="InterPro" id="IPR002293">
    <property type="entry name" value="AA/rel_permease1"/>
</dbReference>
<dbReference type="AlphaFoldDB" id="H0HUL4"/>
<name>H0HUL4_9HYPH</name>
<feature type="transmembrane region" description="Helical" evidence="6">
    <location>
        <begin position="95"/>
        <end position="125"/>
    </location>
</feature>
<keyword evidence="3 6" id="KW-0812">Transmembrane</keyword>
<keyword evidence="8" id="KW-1185">Reference proteome</keyword>
<feature type="transmembrane region" description="Helical" evidence="6">
    <location>
        <begin position="131"/>
        <end position="149"/>
    </location>
</feature>
<evidence type="ECO:0000313" key="8">
    <source>
        <dbReference type="Proteomes" id="UP000003250"/>
    </source>
</evidence>
<evidence type="ECO:0000256" key="6">
    <source>
        <dbReference type="SAM" id="Phobius"/>
    </source>
</evidence>
<dbReference type="RefSeq" id="WP_008837487.1">
    <property type="nucleotide sequence ID" value="NZ_AHAM01000159.1"/>
</dbReference>
<keyword evidence="2" id="KW-1003">Cell membrane</keyword>
<feature type="transmembrane region" description="Helical" evidence="6">
    <location>
        <begin position="387"/>
        <end position="409"/>
    </location>
</feature>
<feature type="transmembrane region" description="Helical" evidence="6">
    <location>
        <begin position="24"/>
        <end position="46"/>
    </location>
</feature>
<feature type="transmembrane region" description="Helical" evidence="6">
    <location>
        <begin position="280"/>
        <end position="310"/>
    </location>
</feature>
<dbReference type="Proteomes" id="UP000003250">
    <property type="component" value="Unassembled WGS sequence"/>
</dbReference>
<dbReference type="EMBL" id="AHAM01000159">
    <property type="protein sequence ID" value="EHK55560.1"/>
    <property type="molecule type" value="Genomic_DNA"/>
</dbReference>
<evidence type="ECO:0000256" key="3">
    <source>
        <dbReference type="ARBA" id="ARBA00022692"/>
    </source>
</evidence>
<accession>H0HUL4</accession>
<feature type="transmembrane region" description="Helical" evidence="6">
    <location>
        <begin position="331"/>
        <end position="352"/>
    </location>
</feature>
<evidence type="ECO:0000256" key="1">
    <source>
        <dbReference type="ARBA" id="ARBA00004651"/>
    </source>
</evidence>
<evidence type="ECO:0000256" key="5">
    <source>
        <dbReference type="ARBA" id="ARBA00023136"/>
    </source>
</evidence>
<feature type="transmembrane region" description="Helical" evidence="6">
    <location>
        <begin position="237"/>
        <end position="260"/>
    </location>
</feature>
<evidence type="ECO:0000256" key="4">
    <source>
        <dbReference type="ARBA" id="ARBA00022989"/>
    </source>
</evidence>
<dbReference type="PANTHER" id="PTHR42770:SF11">
    <property type="entry name" value="INNER MEMBRANE TRANSPORT PROTEIN YBAT"/>
    <property type="match status" value="1"/>
</dbReference>
<protein>
    <submittedName>
        <fullName evidence="7">Putative amino acid permease</fullName>
    </submittedName>
</protein>
<proteinExistence type="predicted"/>
<keyword evidence="4 6" id="KW-1133">Transmembrane helix</keyword>
<organism evidence="7 8">
    <name type="scientific">Mesorhizobium alhagi CCNWXJ12-2</name>
    <dbReference type="NCBI Taxonomy" id="1107882"/>
    <lineage>
        <taxon>Bacteria</taxon>
        <taxon>Pseudomonadati</taxon>
        <taxon>Pseudomonadota</taxon>
        <taxon>Alphaproteobacteria</taxon>
        <taxon>Hyphomicrobiales</taxon>
        <taxon>Phyllobacteriaceae</taxon>
        <taxon>Allomesorhizobium</taxon>
    </lineage>
</organism>